<feature type="signal peptide" evidence="1">
    <location>
        <begin position="1"/>
        <end position="29"/>
    </location>
</feature>
<evidence type="ECO:0000256" key="1">
    <source>
        <dbReference type="SAM" id="SignalP"/>
    </source>
</evidence>
<evidence type="ECO:0000313" key="2">
    <source>
        <dbReference type="EMBL" id="PQO37806.1"/>
    </source>
</evidence>
<feature type="chain" id="PRO_5015599359" description="Secretin/TonB short N-terminal domain-containing protein" evidence="1">
    <location>
        <begin position="30"/>
        <end position="532"/>
    </location>
</feature>
<comment type="caution">
    <text evidence="2">The sequence shown here is derived from an EMBL/GenBank/DDBJ whole genome shotgun (WGS) entry which is preliminary data.</text>
</comment>
<sequence>MKPTLSWLSQAFVLGTFFTMLCFSSSAVAQDEAVEVKKEQLPVIPDEPRAIDPATLVPEPLAVKKTAELQGATLSEVSKWLEEQCGVEVLIDKGAVASIGVLPTDPVGENLTNTPVYLFLDRMRRVGLSWYYVNKVVHFTSIEEFEGRLTMVPYNVGDLLDSGYEMDHVVEAITTTIDPDSWEELGGAGVLDTIGDVLFVRQNDDIHRKIRGLLQALRQHGRRTFIYDPPVHQQIREQLRQPISIDFSEIALSEAVQLIAAESKIDIRLNATVLRALGIRERTPVTLSLSDTPAATVLDALLKDLQLTWTLRDGVLAITSEEEAATHMITAVFDVRDLSSDENESDALIDAIQSQTFDEWEISGGAGSMSPAKPGTLVIRHREKMLNDVLNLLEAYRTALKGSKPRVMKGQDPNEVITVYYRMQQDVARGMMSLLPKLVRAETWKTNERPDAPGTILFAPSDAEPTVAKNASGENVEGSEVLIPHAILIITQTRGCQDEISAIIRRIERGDSHGKQGMGDIGGGGSFGGGFF</sequence>
<protein>
    <recommendedName>
        <fullName evidence="4">Secretin/TonB short N-terminal domain-containing protein</fullName>
    </recommendedName>
</protein>
<gene>
    <name evidence="2" type="ORF">C5Y83_07630</name>
</gene>
<reference evidence="2 3" key="1">
    <citation type="submission" date="2018-02" db="EMBL/GenBank/DDBJ databases">
        <title>Comparative genomes isolates from brazilian mangrove.</title>
        <authorList>
            <person name="Araujo J.E."/>
            <person name="Taketani R.G."/>
            <person name="Silva M.C.P."/>
            <person name="Loureco M.V."/>
            <person name="Andreote F.D."/>
        </authorList>
    </citation>
    <scope>NUCLEOTIDE SEQUENCE [LARGE SCALE GENOMIC DNA]</scope>
    <source>
        <strain evidence="2 3">Hex-1 MGV</strain>
    </source>
</reference>
<dbReference type="Proteomes" id="UP000238322">
    <property type="component" value="Unassembled WGS sequence"/>
</dbReference>
<evidence type="ECO:0008006" key="4">
    <source>
        <dbReference type="Google" id="ProtNLM"/>
    </source>
</evidence>
<keyword evidence="1" id="KW-0732">Signal</keyword>
<dbReference type="EMBL" id="PUHY01000005">
    <property type="protein sequence ID" value="PQO37806.1"/>
    <property type="molecule type" value="Genomic_DNA"/>
</dbReference>
<organism evidence="2 3">
    <name type="scientific">Blastopirellula marina</name>
    <dbReference type="NCBI Taxonomy" id="124"/>
    <lineage>
        <taxon>Bacteria</taxon>
        <taxon>Pseudomonadati</taxon>
        <taxon>Planctomycetota</taxon>
        <taxon>Planctomycetia</taxon>
        <taxon>Pirellulales</taxon>
        <taxon>Pirellulaceae</taxon>
        <taxon>Blastopirellula</taxon>
    </lineage>
</organism>
<dbReference type="AlphaFoldDB" id="A0A2S8G047"/>
<dbReference type="OrthoDB" id="263325at2"/>
<name>A0A2S8G047_9BACT</name>
<accession>A0A2S8G047</accession>
<evidence type="ECO:0000313" key="3">
    <source>
        <dbReference type="Proteomes" id="UP000238322"/>
    </source>
</evidence>
<dbReference type="RefSeq" id="WP_105329054.1">
    <property type="nucleotide sequence ID" value="NZ_PUHY01000005.1"/>
</dbReference>
<proteinExistence type="predicted"/>